<dbReference type="Proteomes" id="UP001236663">
    <property type="component" value="Unassembled WGS sequence"/>
</dbReference>
<gene>
    <name evidence="2" type="ORF">QWZ15_03005</name>
</gene>
<reference evidence="3" key="1">
    <citation type="journal article" date="2019" name="Int. J. Syst. Evol. Microbiol.">
        <title>The Global Catalogue of Microorganisms (GCM) 10K type strain sequencing project: providing services to taxonomists for standard genome sequencing and annotation.</title>
        <authorList>
            <consortium name="The Broad Institute Genomics Platform"/>
            <consortium name="The Broad Institute Genome Sequencing Center for Infectious Disease"/>
            <person name="Wu L."/>
            <person name="Ma J."/>
        </authorList>
    </citation>
    <scope>NUCLEOTIDE SEQUENCE [LARGE SCALE GENOMIC DNA]</scope>
    <source>
        <strain evidence="3">CECT 7706</strain>
    </source>
</reference>
<feature type="domain" description="Smr" evidence="1">
    <location>
        <begin position="263"/>
        <end position="320"/>
    </location>
</feature>
<evidence type="ECO:0000259" key="1">
    <source>
        <dbReference type="PROSITE" id="PS50828"/>
    </source>
</evidence>
<proteinExistence type="predicted"/>
<dbReference type="PROSITE" id="PS50828">
    <property type="entry name" value="SMR"/>
    <property type="match status" value="1"/>
</dbReference>
<dbReference type="Gene3D" id="2.60.40.1600">
    <property type="entry name" value="Smr-associated-like"/>
    <property type="match status" value="1"/>
</dbReference>
<name>A0ABT8C429_9BACT</name>
<dbReference type="SUPFAM" id="SSF158949">
    <property type="entry name" value="Smr-associated domain-like"/>
    <property type="match status" value="1"/>
</dbReference>
<organism evidence="2 3">
    <name type="scientific">Cyclobacterium jeungdonense</name>
    <dbReference type="NCBI Taxonomy" id="708087"/>
    <lineage>
        <taxon>Bacteria</taxon>
        <taxon>Pseudomonadati</taxon>
        <taxon>Bacteroidota</taxon>
        <taxon>Cytophagia</taxon>
        <taxon>Cytophagales</taxon>
        <taxon>Cyclobacteriaceae</taxon>
        <taxon>Cyclobacterium</taxon>
    </lineage>
</organism>
<dbReference type="InterPro" id="IPR036781">
    <property type="entry name" value="Smr_assoc-like_sf"/>
</dbReference>
<dbReference type="Pfam" id="PF01713">
    <property type="entry name" value="Smr"/>
    <property type="match status" value="1"/>
</dbReference>
<dbReference type="InterPro" id="IPR036063">
    <property type="entry name" value="Smr_dom_sf"/>
</dbReference>
<dbReference type="InterPro" id="IPR002625">
    <property type="entry name" value="Smr_dom"/>
</dbReference>
<evidence type="ECO:0000313" key="2">
    <source>
        <dbReference type="EMBL" id="MDN3686789.1"/>
    </source>
</evidence>
<accession>A0ABT8C429</accession>
<keyword evidence="3" id="KW-1185">Reference proteome</keyword>
<comment type="caution">
    <text evidence="2">The sequence shown here is derived from an EMBL/GenBank/DDBJ whole genome shotgun (WGS) entry which is preliminary data.</text>
</comment>
<evidence type="ECO:0000313" key="3">
    <source>
        <dbReference type="Proteomes" id="UP001236663"/>
    </source>
</evidence>
<dbReference type="Gene3D" id="3.30.1370.110">
    <property type="match status" value="1"/>
</dbReference>
<protein>
    <submittedName>
        <fullName evidence="2">Smr/MutS family protein</fullName>
    </submittedName>
</protein>
<dbReference type="RefSeq" id="WP_163384930.1">
    <property type="nucleotide sequence ID" value="NZ_JAUFQS010000003.1"/>
</dbReference>
<dbReference type="EMBL" id="JAUFQS010000003">
    <property type="protein sequence ID" value="MDN3686789.1"/>
    <property type="molecule type" value="Genomic_DNA"/>
</dbReference>
<sequence length="321" mass="36372">MNIGDRVRLLHGKEEGVITRLSSGGQVEIEIEDGFRIPAMKSEVVVIDKAEKEYFDTPSSSGTLFSGESRPKPVENVHKGGFFLAYVPYNDQVHDVLLINTTKKEYLFSVDELQGEASKNVAAGVLQPGSSTKVAEKMIRDFEQWPPLKFLMVPLNKQVEASPKPIERKVKFKASAFFKHKGKAPLIDKEAYFFKLNEQERLLDVKKLNEELNPDDPEIYLRKKINRPASSIDLHIEKLTENHDLMSNGEMLQLQLTVFEKSLNDAIASGMDEITFIHGIGNGVLRKEIHRYLSQMKGIKYFKDSQKTNFGYGATTVKIHE</sequence>